<feature type="region of interest" description="Disordered" evidence="1">
    <location>
        <begin position="926"/>
        <end position="1034"/>
    </location>
</feature>
<sequence>MARPPDWSALNLGSDPTPGDPDRLEALIEAQKAIVDLATELDDDLDQLMRENSEFFIGETAKALREEMDDRVRKFVQSFAESHESVRTALVTYHEAMVTQQGIADGALSAVEGLDEDDDEIEVQKETAQNAGEALETAAGVAASAIQEAGSNISSMIDPCEAFWKFLQFFLIALILPAIILGGPTAILFLTLSAVLFVKTVIDYVGGRAGVTELVLSVLGMLVPTTRGLNVAGITKAINNFAGKSWAGAGHKFNQLVINGAKGSWTSLKGGGALFVKTFTHLKAGGAFANSPLALKLAWVKDFGKYVWAHFSSFKGFSAIFLPVNVTEMGAGFAGFANAFKISLWNRGVLGQYRAGAFVSGTHIVDVRAITGFDQAGRPQVNSALYAFYQPNASNTARYIATPPRHGWNDVSTAPIITIGGGFTPNSAAGSVADFSLAPPTPANSSVVSLLGNGSRSHFSSPNVSTTDVSVISSSPRNSVDNLSVFSEPPSRPATPASSISDMRPVQSIGMHFADQGRSLAPPTPVVANHAADGIPNMAGEFYVAGSPTVVTHVPAGNGQIVGVTSPMPSNASTHTVTPVTSTVSTPAATPAATAVPTPSTVTTPTGAPVVNASTTTNTSTVVNAAPTPTATPTVNVTSTTIASSAPTGSTVHVGGLNSHSNVTTSANIVSDASTTTFSPIRSEGAVDVSRTITAGAHNPTSAVNINGVTGVNANGGHLPGTFGGPQAGSFVGGQNGAPTGVNRGTGVDNVTDLNLGSVSPLPVHFADQGRGLGVPDVAQAGAGARQFTDTHIGPIEAPVNPGAQHTAPGGGPAALADDVPAVIPTAQPLQANPAGGGHLGDALSQPAAGPVARPGGGAPPAQATNDLAAPTHTFTPPGQAGGSAGAGGGGIGGAPPVRPAAGAGTFGDIASHVDGVRPVNLSAIGTRAVPTTEPLPTSAPPAATREGGEGVPPGRPSGEGQQGPGVVPVASITPVTRGGDGLATPPPPTTTPLSLTPDGPPPPVLTRGGDGAAPAAGGRAEIPAGAGQFPHRSGPLAGHTVVTPPGAAPFLVGPGGARVGGGTPLGDLGWGVIAPGQRVGAVVDGSGQRTHDLVPLGGRGERATGEYAAVPLTGDRTPVLFGKDGAPLAAPTRFLGDAFAVQRTADSAHFHDLNGVLTGASHRLPGPGGHELLVNHGTQRASVVTPDGNPLTGADARPLGDHGFLVERVGRPTILVNGDGLATHTVTKLPDQGGHPWSLAVPVPGHAGGPLLIRGADQVVPPTGGATLTPLGQHGNLVRIGSDAPLLVDDLGNVAPAVLLKNRKGAAVDLVFAPASGRAGSPAVYHTDGRLFSGEVFSGFDGRRIVVQGAGTYTVHGPDGTLLASGAGRAGGPLGEGNRLAFPEGGGRPQVVGPNNAKAPGSSATPLDGERFLIQVPGQRPGVVDASGAHTADAIRLGTGKGDPHGFVTVPRDGGAPTVYGPAGRPLPHVSVDVDGRWITLRPADSGTTTLYDLAGGFQGLRHGLPGGYQFVVAAGGGVRVLDPKGTSMAVEVSKFASGEHAVKIDGVIRLIGKDGSSTYTMRPLFGEDGRADVVVLVRPDGTVYPYPRDVDGVPLTDRVVRYSETTPRPTPANPNPERTFVYQVYSADKTVSYAADTGRFGGSAPGTAGLHKVDDIEYRGLDPADQAAVRQELLESVGRPAIRPPGLDDTDRFVFMMHGGSSSTGGAGGVPPVGSMVPVPGPAGAPATYLHISGGTLTVYRAGADGTLAPLPNAATALVDGSGFRVALPEGQFAVNKAGVRTHDVLPLGTETGRPVDFLFTPAAGGPPVLRGPAGEAKAEVPQVNGGTVDVPRGNVTHRYDLATGDWQRRTHQITGGTWANHQVTVPNPTLTPGARPTLVDNTGTQVPGVTVHELRNQDLRITTDTHGGGVVVDRLGAELGTSQRLRDFGNNFTDEYVMVPNRGPVPAGGAAAAGGPPPALQAVDGAPVRGGNVTQTGTDFTVTRTATPDTVTVHGPDGAVRHLDHGIRGGTALDGNRLIVPRQGNPRIEDGHGAAVPHTQIVPSPAATGGYLVVTGDGVVTAQRVVGVGPTGAAADVALPLGGRPATATGPAPAPAPQLTLHTGTGGAGPRVMETQATGPVQVAGAADIRVVGGDLHVVRGTHTAVHHLTDGRLLQDVHRLGGPVAAFNGADLVVPVGAPAQLERGGTMVPGSSVTDLPGDSGHVVRAGGAQQILDQHARPHPGAMDVTLPDGTAGVAVQSQRAGVPDAFVNNAGVLDAARNPRFGLAADGSPQQLTVTWQGGALDYRVTPAAGGGFTTQLTRETYPVQGGRTLEINHAVGGGTTAQFRTGTGAFTPAVHQQWTGFDGYRLPSPGAAADTVVNNRGVVTHNALPLPNRGGVRDAFVFRPEGTTPGGPVLRQPDGGAHPATTFNPGRDSYEFTTPGGVTRRHGGDGRFLEENFTVNGGQLANYQLRLPDDLGQASVRPPGGRRDTPVTAVIQTDGSIRVQHNTLHTVVNPANGTAATHDVLTLAPAGHGPVHAFTDLASGNLLPAPRAANGDVVPNTTVTRTVDNDIAFTPTGNPVTSILDGTTGAFRFTETTLNGGGAALPGAAFRTYEFTHNGQTFRGFDLLDRNRAVVDGWVVTGRGDFPTAAAPTAPDGVRMTNGAGTETWVLGANGRPLLHIGAPDATTNVRVGTVYTQVDGGPATTTTHRVIALGDGGGRRFFDAPAAGAAPGPRPVRDGELNQIGTHQVTVQGAHFRYTDHAGGLRGGEYKDYDNLGRLVEQRINIINRGQVLDGHHYKVNYTYDAAGKMSGTYEHWRPNPAWTPPAGGAAPAAGAPPRSLAPPAKGPWLDRGRVDVKGAGNGHVTLLTNNTDGLRGFVFERRPTPNGGVLDAHAPGTVEKFVKTDGKLFFVPKMRERWQELDAGGNAAGHGIRIWGTSKKTFFDYTDGWHISRSNSGPVHHYRETPQGGYVMAHRDEGGAFSYKAGERGTWYRYDADFAPLATGERRWGAFGHGWTDRILDPRSGDFTLVAKKFPSGWGHNVRNFQSFDLGKDGLPAGKGDYITVSPQGKETGVHRTDADGTWFENHRIAEQRPPNFMRWALSDNFRHVDTGAREGLHSFLPHPFFHRNHRYTTSGDHAAFMMDSRFQTFDFRRGDATGAVTERGIQGISSRGWNTVTVPTGGRISGETRPLVNGNTLTVGSDVALPPGAVLDANRLPWTEGAGKLSGHRTFDSNDFVDPPTGSNKTRDDVAWQDQFRADVPAGGNWYSRGTGHDWHIARIGFKDGTILDFRPRPAERPAGTVGDGGLTFQRDVHAGDIAGGRPRPAGYLESDWVLTNHHGKLLARGDTFPGSGVGGIDVRVVSHYKESPLGAGSIKWTADDGTSGVRKLASRNDMGHHNYFDRESFRDFIEVDGKLGKKLVPVRELRLLADNTTVVAWKVPPPAGAAPAAPGGGAAAGAGAAADTWRWNKIDRHGNIMSFGAPEQRIRHWTDGGGMRRWEDWLENVPAGRPVPAGAYTSPGGATHTVIQEIPAEVGGALRQAFNYRPLRPREYFPDPGSLGTLGRTGDDLRALGWKDFESGAVAHRKTELPDGTFLELETMAKQWRRWAYDPGTGQWTVLTERSIAGYVSELPASSFTAAATNGGTFTGKLQYTGRETYFISALNEYRGFERMYRQPRRTPWGAGDTSVGESPYTPFAVQNFQHMLLEFGQEFVLDFLVTMAVLAILPGDFGWADVGHAALSALISSSVKSATIGAHNLGAHHSQFRVGLNWQDRGFPYRFRQDDDDWAGEWASNEFVLRWRGGSYDFIRDGFFVAPLGAFLGNLAALEVFGMRDDEGNRFDISFGEAALLAAGAAASAAFGSATIGVGKTLFQGNAATRIWHRQGIVDFTIAPILSKFLEKPLGAFVITPYIRDQLGITPPPAPDSQAGADTAPPPLPDGGAVSAAMLEPPPTPEFGSDLPVLGPMSPYPPAGLPNWETTP</sequence>
<name>A0ABU2JZV1_9ACTN</name>
<evidence type="ECO:0000313" key="4">
    <source>
        <dbReference type="Proteomes" id="UP001183410"/>
    </source>
</evidence>
<dbReference type="EMBL" id="JAVREO010000022">
    <property type="protein sequence ID" value="MDT0270064.1"/>
    <property type="molecule type" value="Genomic_DNA"/>
</dbReference>
<protein>
    <submittedName>
        <fullName evidence="3">Uncharacterized protein</fullName>
    </submittedName>
</protein>
<reference evidence="4" key="1">
    <citation type="submission" date="2023-07" db="EMBL/GenBank/DDBJ databases">
        <title>30 novel species of actinomycetes from the DSMZ collection.</title>
        <authorList>
            <person name="Nouioui I."/>
        </authorList>
    </citation>
    <scope>NUCLEOTIDE SEQUENCE [LARGE SCALE GENOMIC DNA]</scope>
    <source>
        <strain evidence="4">DSM 44915</strain>
    </source>
</reference>
<feature type="region of interest" description="Disordered" evidence="1">
    <location>
        <begin position="482"/>
        <end position="501"/>
    </location>
</feature>
<evidence type="ECO:0000313" key="3">
    <source>
        <dbReference type="EMBL" id="MDT0270064.1"/>
    </source>
</evidence>
<gene>
    <name evidence="3" type="ORF">RM844_27670</name>
</gene>
<comment type="caution">
    <text evidence="3">The sequence shown here is derived from an EMBL/GenBank/DDBJ whole genome shotgun (WGS) entry which is preliminary data.</text>
</comment>
<evidence type="ECO:0000256" key="1">
    <source>
        <dbReference type="SAM" id="MobiDB-lite"/>
    </source>
</evidence>
<keyword evidence="2" id="KW-0812">Transmembrane</keyword>
<feature type="region of interest" description="Disordered" evidence="1">
    <location>
        <begin position="1"/>
        <end position="22"/>
    </location>
</feature>
<dbReference type="RefSeq" id="WP_311670142.1">
    <property type="nucleotide sequence ID" value="NZ_JAVREO010000022.1"/>
</dbReference>
<feature type="transmembrane region" description="Helical" evidence="2">
    <location>
        <begin position="169"/>
        <end position="198"/>
    </location>
</feature>
<feature type="compositionally biased region" description="Low complexity" evidence="1">
    <location>
        <begin position="814"/>
        <end position="823"/>
    </location>
</feature>
<accession>A0ABU2JZV1</accession>
<dbReference type="Proteomes" id="UP001183410">
    <property type="component" value="Unassembled WGS sequence"/>
</dbReference>
<evidence type="ECO:0000256" key="2">
    <source>
        <dbReference type="SAM" id="Phobius"/>
    </source>
</evidence>
<keyword evidence="4" id="KW-1185">Reference proteome</keyword>
<keyword evidence="2" id="KW-0472">Membrane</keyword>
<feature type="compositionally biased region" description="Low complexity" evidence="1">
    <location>
        <begin position="1013"/>
        <end position="1028"/>
    </location>
</feature>
<feature type="compositionally biased region" description="Low complexity" evidence="1">
    <location>
        <begin position="957"/>
        <end position="970"/>
    </location>
</feature>
<organism evidence="3 4">
    <name type="scientific">Streptomyces chisholmiae</name>
    <dbReference type="NCBI Taxonomy" id="3075540"/>
    <lineage>
        <taxon>Bacteria</taxon>
        <taxon>Bacillati</taxon>
        <taxon>Actinomycetota</taxon>
        <taxon>Actinomycetes</taxon>
        <taxon>Kitasatosporales</taxon>
        <taxon>Streptomycetaceae</taxon>
        <taxon>Streptomyces</taxon>
    </lineage>
</organism>
<feature type="region of interest" description="Disordered" evidence="1">
    <location>
        <begin position="793"/>
        <end position="897"/>
    </location>
</feature>
<feature type="region of interest" description="Disordered" evidence="1">
    <location>
        <begin position="3910"/>
        <end position="3973"/>
    </location>
</feature>
<proteinExistence type="predicted"/>
<feature type="region of interest" description="Disordered" evidence="1">
    <location>
        <begin position="572"/>
        <end position="606"/>
    </location>
</feature>
<feature type="compositionally biased region" description="Gly residues" evidence="1">
    <location>
        <begin position="880"/>
        <end position="894"/>
    </location>
</feature>
<keyword evidence="2" id="KW-1133">Transmembrane helix</keyword>